<dbReference type="Proteomes" id="UP000678393">
    <property type="component" value="Unassembled WGS sequence"/>
</dbReference>
<comment type="caution">
    <text evidence="1">The sequence shown here is derived from an EMBL/GenBank/DDBJ whole genome shotgun (WGS) entry which is preliminary data.</text>
</comment>
<dbReference type="Gene3D" id="3.40.50.1000">
    <property type="entry name" value="HAD superfamily/HAD-like"/>
    <property type="match status" value="1"/>
</dbReference>
<dbReference type="OrthoDB" id="10054414at2759"/>
<dbReference type="InterPro" id="IPR036412">
    <property type="entry name" value="HAD-like_sf"/>
</dbReference>
<organism evidence="1 2">
    <name type="scientific">Candidula unifasciata</name>
    <dbReference type="NCBI Taxonomy" id="100452"/>
    <lineage>
        <taxon>Eukaryota</taxon>
        <taxon>Metazoa</taxon>
        <taxon>Spiralia</taxon>
        <taxon>Lophotrochozoa</taxon>
        <taxon>Mollusca</taxon>
        <taxon>Gastropoda</taxon>
        <taxon>Heterobranchia</taxon>
        <taxon>Euthyneura</taxon>
        <taxon>Panpulmonata</taxon>
        <taxon>Eupulmonata</taxon>
        <taxon>Stylommatophora</taxon>
        <taxon>Helicina</taxon>
        <taxon>Helicoidea</taxon>
        <taxon>Geomitridae</taxon>
        <taxon>Candidula</taxon>
    </lineage>
</organism>
<sequence>MCCVNPCFKLSMASGNAKPSKLMRAKVDSFVAALLKKGIKLLAVDFDKTIIDIHSGGVWDEGVDKLAMHVRPCMRDLMETASNKGLFVAVVTYHRQNWLIKEVLQKVLPKKIANKIYIQANTIDFLLRQHSSSGNTDDGTARSMLPDLNGKQAHIASVLSDIYKDHGVTIKKEEIILLDDDINNVRIASSFGHYAFQVQQNVDYSSFDSFETMLLL</sequence>
<dbReference type="AlphaFoldDB" id="A0A8S3ZFC8"/>
<dbReference type="EMBL" id="CAJHNH020002949">
    <property type="protein sequence ID" value="CAG5128157.1"/>
    <property type="molecule type" value="Genomic_DNA"/>
</dbReference>
<gene>
    <name evidence="1" type="ORF">CUNI_LOCUS13715</name>
</gene>
<evidence type="ECO:0000313" key="1">
    <source>
        <dbReference type="EMBL" id="CAG5128157.1"/>
    </source>
</evidence>
<proteinExistence type="predicted"/>
<name>A0A8S3ZFC8_9EUPU</name>
<protein>
    <submittedName>
        <fullName evidence="1">Uncharacterized protein</fullName>
    </submittedName>
</protein>
<accession>A0A8S3ZFC8</accession>
<evidence type="ECO:0000313" key="2">
    <source>
        <dbReference type="Proteomes" id="UP000678393"/>
    </source>
</evidence>
<dbReference type="SUPFAM" id="SSF56784">
    <property type="entry name" value="HAD-like"/>
    <property type="match status" value="1"/>
</dbReference>
<reference evidence="1" key="1">
    <citation type="submission" date="2021-04" db="EMBL/GenBank/DDBJ databases">
        <authorList>
            <consortium name="Molecular Ecology Group"/>
        </authorList>
    </citation>
    <scope>NUCLEOTIDE SEQUENCE</scope>
</reference>
<dbReference type="InterPro" id="IPR023214">
    <property type="entry name" value="HAD_sf"/>
</dbReference>
<keyword evidence="2" id="KW-1185">Reference proteome</keyword>